<accession>A0A5A5RRF6</accession>
<proteinExistence type="predicted"/>
<gene>
    <name evidence="1" type="ORF">MiTe_04253</name>
</gene>
<sequence length="63" mass="7492">MKGINFVINEKGEKKAVLIDLEEWGELWEDFSDILVSRSRENESEISWDELKQELETENTFDE</sequence>
<dbReference type="Proteomes" id="UP000324917">
    <property type="component" value="Unassembled WGS sequence"/>
</dbReference>
<evidence type="ECO:0000313" key="1">
    <source>
        <dbReference type="EMBL" id="GCA77399.1"/>
    </source>
</evidence>
<comment type="caution">
    <text evidence="1">The sequence shown here is derived from an EMBL/GenBank/DDBJ whole genome shotgun (WGS) entry which is preliminary data.</text>
</comment>
<evidence type="ECO:0000313" key="2">
    <source>
        <dbReference type="Proteomes" id="UP000324917"/>
    </source>
</evidence>
<reference evidence="1 2" key="1">
    <citation type="submission" date="2018-09" db="EMBL/GenBank/DDBJ databases">
        <title>Evolutionary history of phycoerythrin pigmentation in the water bloom-forming cyanobacterium Microcystis aeruginosa.</title>
        <authorList>
            <person name="Tanabe Y."/>
            <person name="Tanabe Y."/>
            <person name="Yamaguchi H."/>
        </authorList>
    </citation>
    <scope>NUCLEOTIDE SEQUENCE [LARGE SCALE GENOMIC DNA]</scope>
    <source>
        <strain evidence="1 2">NIES-2520</strain>
    </source>
</reference>
<dbReference type="AlphaFoldDB" id="A0A5A5RRF6"/>
<name>A0A5A5RRF6_MICAE</name>
<evidence type="ECO:0008006" key="3">
    <source>
        <dbReference type="Google" id="ProtNLM"/>
    </source>
</evidence>
<dbReference type="EMBL" id="BHVP01000137">
    <property type="protein sequence ID" value="GCA77399.1"/>
    <property type="molecule type" value="Genomic_DNA"/>
</dbReference>
<protein>
    <recommendedName>
        <fullName evidence="3">Antitoxin</fullName>
    </recommendedName>
</protein>
<organism evidence="1 2">
    <name type="scientific">Microcystis aeruginosa NIES-2520</name>
    <dbReference type="NCBI Taxonomy" id="2303982"/>
    <lineage>
        <taxon>Bacteria</taxon>
        <taxon>Bacillati</taxon>
        <taxon>Cyanobacteriota</taxon>
        <taxon>Cyanophyceae</taxon>
        <taxon>Oscillatoriophycideae</taxon>
        <taxon>Chroococcales</taxon>
        <taxon>Microcystaceae</taxon>
        <taxon>Microcystis</taxon>
    </lineage>
</organism>